<dbReference type="Pfam" id="PF07726">
    <property type="entry name" value="AAA_3"/>
    <property type="match status" value="1"/>
</dbReference>
<dbReference type="Proteomes" id="UP000321595">
    <property type="component" value="Chromosome"/>
</dbReference>
<dbReference type="GO" id="GO:0016887">
    <property type="term" value="F:ATP hydrolysis activity"/>
    <property type="evidence" value="ECO:0007669"/>
    <property type="project" value="InterPro"/>
</dbReference>
<dbReference type="OrthoDB" id="9808397at2"/>
<evidence type="ECO:0000259" key="5">
    <source>
        <dbReference type="Pfam" id="PF17863"/>
    </source>
</evidence>
<dbReference type="GO" id="GO:0005524">
    <property type="term" value="F:ATP binding"/>
    <property type="evidence" value="ECO:0007669"/>
    <property type="project" value="UniProtKB-KW"/>
</dbReference>
<dbReference type="InterPro" id="IPR027417">
    <property type="entry name" value="P-loop_NTPase"/>
</dbReference>
<evidence type="ECO:0000256" key="1">
    <source>
        <dbReference type="ARBA" id="ARBA00022741"/>
    </source>
</evidence>
<evidence type="ECO:0000256" key="2">
    <source>
        <dbReference type="ARBA" id="ARBA00022840"/>
    </source>
</evidence>
<dbReference type="RefSeq" id="WP_146957825.1">
    <property type="nucleotide sequence ID" value="NZ_CP042467.1"/>
</dbReference>
<name>A0A5B8XKS2_9DELT</name>
<keyword evidence="2" id="KW-0067">ATP-binding</keyword>
<dbReference type="PANTHER" id="PTHR42759">
    <property type="entry name" value="MOXR FAMILY PROTEIN"/>
    <property type="match status" value="1"/>
</dbReference>
<dbReference type="FunFam" id="3.40.50.300:FF:000640">
    <property type="entry name" value="MoxR family ATPase"/>
    <property type="match status" value="1"/>
</dbReference>
<keyword evidence="1" id="KW-0547">Nucleotide-binding</keyword>
<sequence>MNKPSSHARLQQVLAHVDTVFKGKPELVTLTLASLLSRGHVLLEDVPGVGKTTLALALAKTLGLEFRRVQFTSDLLPSDILGVSVFSQDKSEFSFRPGPIFSNLVLADEINRTTPRTQSALLEAMSERRVSVDNDTHALPDPFLVIATQNPLELYGTYPLPESQLDRFLMRLSVGTPSREVEIGLLTSRTSSAPVDTLKALLSPEEFRAFQDEVDSVQFNETVAQYVLDVVEATRRDPRVKIGVSTRGALALAQACRAWAFLDDRSFVVPDDARRLIVPCLAHRLSLNGVANAEKSHSESVMEDIASKVKIPT</sequence>
<dbReference type="Gene3D" id="1.10.8.80">
    <property type="entry name" value="Magnesium chelatase subunit I, C-Terminal domain"/>
    <property type="match status" value="1"/>
</dbReference>
<organism evidence="6 7">
    <name type="scientific">Microvenator marinus</name>
    <dbReference type="NCBI Taxonomy" id="2600177"/>
    <lineage>
        <taxon>Bacteria</taxon>
        <taxon>Deltaproteobacteria</taxon>
        <taxon>Bradymonadales</taxon>
        <taxon>Microvenatoraceae</taxon>
        <taxon>Microvenator</taxon>
    </lineage>
</organism>
<evidence type="ECO:0000313" key="7">
    <source>
        <dbReference type="Proteomes" id="UP000321595"/>
    </source>
</evidence>
<evidence type="ECO:0000313" key="6">
    <source>
        <dbReference type="EMBL" id="QED26412.1"/>
    </source>
</evidence>
<dbReference type="InterPro" id="IPR041628">
    <property type="entry name" value="ChlI/MoxR_AAA_lid"/>
</dbReference>
<dbReference type="AlphaFoldDB" id="A0A5B8XKS2"/>
<dbReference type="Pfam" id="PF17863">
    <property type="entry name" value="AAA_lid_2"/>
    <property type="match status" value="1"/>
</dbReference>
<dbReference type="SUPFAM" id="SSF52540">
    <property type="entry name" value="P-loop containing nucleoside triphosphate hydrolases"/>
    <property type="match status" value="1"/>
</dbReference>
<gene>
    <name evidence="6" type="ORF">FRD01_03935</name>
</gene>
<dbReference type="PANTHER" id="PTHR42759:SF5">
    <property type="entry name" value="METHANOL DEHYDROGENASE REGULATOR"/>
    <property type="match status" value="1"/>
</dbReference>
<dbReference type="InterPro" id="IPR050764">
    <property type="entry name" value="CbbQ/NirQ/NorQ/GpvN"/>
</dbReference>
<keyword evidence="7" id="KW-1185">Reference proteome</keyword>
<dbReference type="PIRSF" id="PIRSF002849">
    <property type="entry name" value="AAA_ATPase_chaperone_MoxR_prd"/>
    <property type="match status" value="1"/>
</dbReference>
<evidence type="ECO:0000259" key="4">
    <source>
        <dbReference type="Pfam" id="PF07726"/>
    </source>
</evidence>
<feature type="domain" description="ATPase AAA-3" evidence="4">
    <location>
        <begin position="40"/>
        <end position="170"/>
    </location>
</feature>
<comment type="similarity">
    <text evidence="3">Belongs to the MoxR family.</text>
</comment>
<dbReference type="EMBL" id="CP042467">
    <property type="protein sequence ID" value="QED26412.1"/>
    <property type="molecule type" value="Genomic_DNA"/>
</dbReference>
<dbReference type="KEGG" id="bbae:FRD01_03935"/>
<accession>A0A5B8XKS2</accession>
<evidence type="ECO:0000256" key="3">
    <source>
        <dbReference type="ARBA" id="ARBA00061607"/>
    </source>
</evidence>
<dbReference type="CDD" id="cd00009">
    <property type="entry name" value="AAA"/>
    <property type="match status" value="1"/>
</dbReference>
<proteinExistence type="inferred from homology"/>
<dbReference type="InterPro" id="IPR011703">
    <property type="entry name" value="ATPase_AAA-3"/>
</dbReference>
<protein>
    <submittedName>
        <fullName evidence="6">MoxR family ATPase</fullName>
    </submittedName>
</protein>
<dbReference type="Gene3D" id="3.40.50.300">
    <property type="entry name" value="P-loop containing nucleotide triphosphate hydrolases"/>
    <property type="match status" value="1"/>
</dbReference>
<feature type="domain" description="ChlI/MoxR AAA lid" evidence="5">
    <location>
        <begin position="233"/>
        <end position="305"/>
    </location>
</feature>
<reference evidence="6 7" key="1">
    <citation type="submission" date="2019-08" db="EMBL/GenBank/DDBJ databases">
        <authorList>
            <person name="Liang Q."/>
        </authorList>
    </citation>
    <scope>NUCLEOTIDE SEQUENCE [LARGE SCALE GENOMIC DNA]</scope>
    <source>
        <strain evidence="6 7">V1718</strain>
    </source>
</reference>